<reference evidence="3 4" key="1">
    <citation type="submission" date="2019-12" db="EMBL/GenBank/DDBJ databases">
        <authorList>
            <person name="Dong K."/>
        </authorList>
    </citation>
    <scope>NUCLEOTIDE SEQUENCE [LARGE SCALE GENOMIC DNA]</scope>
    <source>
        <strain evidence="3 4">JCM 31225</strain>
    </source>
</reference>
<dbReference type="Gene3D" id="3.60.21.10">
    <property type="match status" value="1"/>
</dbReference>
<dbReference type="OrthoDB" id="9772095at2"/>
<dbReference type="Proteomes" id="UP000435036">
    <property type="component" value="Unassembled WGS sequence"/>
</dbReference>
<dbReference type="EMBL" id="WSQA01000007">
    <property type="protein sequence ID" value="MVZ62497.1"/>
    <property type="molecule type" value="Genomic_DNA"/>
</dbReference>
<dbReference type="InterPro" id="IPR004843">
    <property type="entry name" value="Calcineurin-like_PHP"/>
</dbReference>
<evidence type="ECO:0000313" key="4">
    <source>
        <dbReference type="Proteomes" id="UP000435036"/>
    </source>
</evidence>
<dbReference type="AlphaFoldDB" id="A0A6N8KZJ5"/>
<feature type="chain" id="PRO_5026978996" evidence="1">
    <location>
        <begin position="22"/>
        <end position="372"/>
    </location>
</feature>
<evidence type="ECO:0000313" key="3">
    <source>
        <dbReference type="EMBL" id="MVZ62497.1"/>
    </source>
</evidence>
<dbReference type="InterPro" id="IPR029052">
    <property type="entry name" value="Metallo-depent_PP-like"/>
</dbReference>
<protein>
    <submittedName>
        <fullName evidence="3">Serine/threonine protein phosphatase</fullName>
    </submittedName>
</protein>
<evidence type="ECO:0000259" key="2">
    <source>
        <dbReference type="Pfam" id="PF00149"/>
    </source>
</evidence>
<feature type="signal peptide" evidence="1">
    <location>
        <begin position="1"/>
        <end position="21"/>
    </location>
</feature>
<accession>A0A6N8KZJ5</accession>
<gene>
    <name evidence="3" type="ORF">GQF63_10720</name>
</gene>
<organism evidence="3 4">
    <name type="scientific">Sphingobacterium humi</name>
    <dbReference type="NCBI Taxonomy" id="1796905"/>
    <lineage>
        <taxon>Bacteria</taxon>
        <taxon>Pseudomonadati</taxon>
        <taxon>Bacteroidota</taxon>
        <taxon>Sphingobacteriia</taxon>
        <taxon>Sphingobacteriales</taxon>
        <taxon>Sphingobacteriaceae</taxon>
        <taxon>Sphingobacterium</taxon>
    </lineage>
</organism>
<dbReference type="RefSeq" id="WP_160369226.1">
    <property type="nucleotide sequence ID" value="NZ_WSQA01000007.1"/>
</dbReference>
<comment type="caution">
    <text evidence="3">The sequence shown here is derived from an EMBL/GenBank/DDBJ whole genome shotgun (WGS) entry which is preliminary data.</text>
</comment>
<dbReference type="SUPFAM" id="SSF56300">
    <property type="entry name" value="Metallo-dependent phosphatases"/>
    <property type="match status" value="1"/>
</dbReference>
<sequence length="372" mass="42438">MKKITLFTALLFACSIQFALAQAKFEKPKLSDPKAWSIVMIPDVQNYSKFNRNQPILDLMMRWVEDNVDSLNIKMVVCVGDLVEQNDIINQGHDGDQSAQRQWEFVSQTFSKLDGKVPYITATGNHDYSIDFSGKRNSRFQEFFQIDKNFKNRQIIVQNSTNEHGQPTLENSAYEIKDINGKDYLFMTVEYAPRDTVLTWASRVAALPQYKDHRIILTTHAYLSEKDKRTVAAPKWFIYEPYAIDNQIQKSERITLPKANSGEQIWEKLVKPAHNIDMVLCGHISGEGYRADKNAAGKPVHQMLFDSQSEGGGHRHGNGGDGWLRILEFMPDNTTVNVKTYSPLFGISPTTQEHAYKTDARNNFSFKLGNSK</sequence>
<keyword evidence="1" id="KW-0732">Signal</keyword>
<keyword evidence="4" id="KW-1185">Reference proteome</keyword>
<dbReference type="PANTHER" id="PTHR43143">
    <property type="entry name" value="METALLOPHOSPHOESTERASE, CALCINEURIN SUPERFAMILY"/>
    <property type="match status" value="1"/>
</dbReference>
<dbReference type="GO" id="GO:0016787">
    <property type="term" value="F:hydrolase activity"/>
    <property type="evidence" value="ECO:0007669"/>
    <property type="project" value="InterPro"/>
</dbReference>
<dbReference type="PANTHER" id="PTHR43143:SF5">
    <property type="entry name" value="SECRETED PROTEIN"/>
    <property type="match status" value="1"/>
</dbReference>
<dbReference type="InterPro" id="IPR051918">
    <property type="entry name" value="STPP_CPPED1"/>
</dbReference>
<name>A0A6N8KZJ5_9SPHI</name>
<proteinExistence type="predicted"/>
<evidence type="ECO:0000256" key="1">
    <source>
        <dbReference type="SAM" id="SignalP"/>
    </source>
</evidence>
<dbReference type="Pfam" id="PF00149">
    <property type="entry name" value="Metallophos"/>
    <property type="match status" value="1"/>
</dbReference>
<feature type="domain" description="Calcineurin-like phosphoesterase" evidence="2">
    <location>
        <begin position="57"/>
        <end position="284"/>
    </location>
</feature>